<name>A0A8S8XDT5_9PROT</name>
<dbReference type="GO" id="GO:0009244">
    <property type="term" value="P:lipopolysaccharide core region biosynthetic process"/>
    <property type="evidence" value="ECO:0007669"/>
    <property type="project" value="TreeGrafter"/>
</dbReference>
<keyword evidence="4" id="KW-1185">Reference proteome</keyword>
<sequence length="328" mass="35643">MSRIAPIGHRAPTARILVIRLSAFGDIVLAFPAFQAIRRHHPDAHITFLTTAPFAALAKRAPWFDEVWIDDRPRWRDPLGWLRLRRRLREGRFNRVYDLQTQGRTNLYFRLFWPGPVPEWSGIAPGASHPHRDPKRTTLHASDLYAGQLRDAGIAQVPPADLGWLDADLARFELPPRFALLVPGAAAHRPEKRWPAERYGEAAVALAAQGLVPVILGGASEVEAARVICAACPGARDLTTRTDLFEIGALARRAVLAIGNDTGPMHLIAAAGCPSIVLFSHASDPARAAPRGAAVTILRVQDLRGLSTEAVLKARPGDGTAGANTTSE</sequence>
<dbReference type="RefSeq" id="WP_420243112.1">
    <property type="nucleotide sequence ID" value="NZ_BOPV01000001.1"/>
</dbReference>
<evidence type="ECO:0000256" key="2">
    <source>
        <dbReference type="ARBA" id="ARBA00022679"/>
    </source>
</evidence>
<gene>
    <name evidence="3" type="ORF">TMPK1_22360</name>
</gene>
<dbReference type="Pfam" id="PF01075">
    <property type="entry name" value="Glyco_transf_9"/>
    <property type="match status" value="1"/>
</dbReference>
<dbReference type="SUPFAM" id="SSF53756">
    <property type="entry name" value="UDP-Glycosyltransferase/glycogen phosphorylase"/>
    <property type="match status" value="1"/>
</dbReference>
<dbReference type="EMBL" id="BOPV01000001">
    <property type="protein sequence ID" value="GIL39999.1"/>
    <property type="molecule type" value="Genomic_DNA"/>
</dbReference>
<dbReference type="CDD" id="cd03789">
    <property type="entry name" value="GT9_LPS_heptosyltransferase"/>
    <property type="match status" value="1"/>
</dbReference>
<organism evidence="3 4">
    <name type="scientific">Roseiterribacter gracilis</name>
    <dbReference type="NCBI Taxonomy" id="2812848"/>
    <lineage>
        <taxon>Bacteria</taxon>
        <taxon>Pseudomonadati</taxon>
        <taxon>Pseudomonadota</taxon>
        <taxon>Alphaproteobacteria</taxon>
        <taxon>Rhodospirillales</taxon>
        <taxon>Roseiterribacteraceae</taxon>
        <taxon>Roseiterribacter</taxon>
    </lineage>
</organism>
<evidence type="ECO:0000256" key="1">
    <source>
        <dbReference type="ARBA" id="ARBA00022676"/>
    </source>
</evidence>
<evidence type="ECO:0000313" key="3">
    <source>
        <dbReference type="EMBL" id="GIL39999.1"/>
    </source>
</evidence>
<dbReference type="AlphaFoldDB" id="A0A8S8XDT5"/>
<keyword evidence="2 3" id="KW-0808">Transferase</keyword>
<evidence type="ECO:0000313" key="4">
    <source>
        <dbReference type="Proteomes" id="UP000681075"/>
    </source>
</evidence>
<comment type="caution">
    <text evidence="3">The sequence shown here is derived from an EMBL/GenBank/DDBJ whole genome shotgun (WGS) entry which is preliminary data.</text>
</comment>
<dbReference type="Gene3D" id="3.40.50.2000">
    <property type="entry name" value="Glycogen Phosphorylase B"/>
    <property type="match status" value="2"/>
</dbReference>
<accession>A0A8S8XDT5</accession>
<dbReference type="GO" id="GO:0008713">
    <property type="term" value="F:ADP-heptose-lipopolysaccharide heptosyltransferase activity"/>
    <property type="evidence" value="ECO:0007669"/>
    <property type="project" value="TreeGrafter"/>
</dbReference>
<dbReference type="GO" id="GO:0005829">
    <property type="term" value="C:cytosol"/>
    <property type="evidence" value="ECO:0007669"/>
    <property type="project" value="TreeGrafter"/>
</dbReference>
<dbReference type="Proteomes" id="UP000681075">
    <property type="component" value="Unassembled WGS sequence"/>
</dbReference>
<dbReference type="InterPro" id="IPR051199">
    <property type="entry name" value="LPS_LOS_Heptosyltrfase"/>
</dbReference>
<proteinExistence type="predicted"/>
<protein>
    <submittedName>
        <fullName evidence="3">Glycosyl transferase</fullName>
    </submittedName>
</protein>
<dbReference type="PANTHER" id="PTHR30160">
    <property type="entry name" value="TETRAACYLDISACCHARIDE 4'-KINASE-RELATED"/>
    <property type="match status" value="1"/>
</dbReference>
<keyword evidence="1" id="KW-0328">Glycosyltransferase</keyword>
<reference evidence="3" key="1">
    <citation type="submission" date="2021-02" db="EMBL/GenBank/DDBJ databases">
        <title>Genome sequence of Rhodospirillales sp. strain TMPK1 isolated from soil.</title>
        <authorList>
            <person name="Nakai R."/>
            <person name="Kusada H."/>
            <person name="Tamaki H."/>
        </authorList>
    </citation>
    <scope>NUCLEOTIDE SEQUENCE</scope>
    <source>
        <strain evidence="3">TMPK1</strain>
    </source>
</reference>
<dbReference type="InterPro" id="IPR002201">
    <property type="entry name" value="Glyco_trans_9"/>
</dbReference>